<dbReference type="Proteomes" id="UP000018720">
    <property type="component" value="Unassembled WGS sequence"/>
</dbReference>
<proteinExistence type="predicted"/>
<dbReference type="EMBL" id="AHOM02000010">
    <property type="protein sequence ID" value="EJZ41410.1"/>
    <property type="molecule type" value="Genomic_DNA"/>
</dbReference>
<dbReference type="SUPFAM" id="SSF52266">
    <property type="entry name" value="SGNH hydrolase"/>
    <property type="match status" value="1"/>
</dbReference>
<comment type="caution">
    <text evidence="1">The sequence shown here is derived from an EMBL/GenBank/DDBJ whole genome shotgun (WGS) entry which is preliminary data.</text>
</comment>
<sequence length="221" mass="25015">MAGWATKNSQGAGKRIFCSSIIFACTIFHISNCDKPPESESEKVLSYLLKPSLAMYGDSVIAAWPIEKQLPEFNGAKFAFPVRNTYIILDSIQKDHQRYDACLYEGGVNDFLNNYAPDPAEVDATIDRQMQGIQILQTRCKHVIALNIWNVKFPWPTLAASMITAKMKERINFIPRIDTELLITDDMIPDGAHPNEKGYEVLSKAVREQLLPFFPILFLNE</sequence>
<reference evidence="1 2" key="1">
    <citation type="submission" date="2012-08" db="EMBL/GenBank/DDBJ databases">
        <authorList>
            <person name="Harkins D.M."/>
            <person name="Durkin A.S."/>
            <person name="Selengut J.D."/>
            <person name="Sanka R."/>
            <person name="DePew J."/>
            <person name="Purushe J."/>
            <person name="Matthias M.A."/>
            <person name="Vinetz J.M."/>
            <person name="Sutton G.G."/>
            <person name="Nelson W.C."/>
            <person name="Fouts D.E."/>
        </authorList>
    </citation>
    <scope>NUCLEOTIDE SEQUENCE [LARGE SCALE GENOMIC DNA]</scope>
    <source>
        <strain evidence="1 2">MMD4847</strain>
    </source>
</reference>
<dbReference type="RefSeq" id="WP_008595820.1">
    <property type="nucleotide sequence ID" value="NZ_AHOM02000010.1"/>
</dbReference>
<name>A0ABP2RAD3_9LEPT</name>
<evidence type="ECO:0000313" key="2">
    <source>
        <dbReference type="Proteomes" id="UP000018720"/>
    </source>
</evidence>
<keyword evidence="2" id="KW-1185">Reference proteome</keyword>
<dbReference type="InterPro" id="IPR036514">
    <property type="entry name" value="SGNH_hydro_sf"/>
</dbReference>
<evidence type="ECO:0000313" key="1">
    <source>
        <dbReference type="EMBL" id="EJZ41410.1"/>
    </source>
</evidence>
<organism evidence="1 2">
    <name type="scientific">Leptospira licerasiae str. MMD4847</name>
    <dbReference type="NCBI Taxonomy" id="1049971"/>
    <lineage>
        <taxon>Bacteria</taxon>
        <taxon>Pseudomonadati</taxon>
        <taxon>Spirochaetota</taxon>
        <taxon>Spirochaetia</taxon>
        <taxon>Leptospirales</taxon>
        <taxon>Leptospiraceae</taxon>
        <taxon>Leptospira</taxon>
    </lineage>
</organism>
<dbReference type="Gene3D" id="3.40.50.1110">
    <property type="entry name" value="SGNH hydrolase"/>
    <property type="match status" value="1"/>
</dbReference>
<protein>
    <recommendedName>
        <fullName evidence="3">SGNH/GDSL hydrolase family protein</fullName>
    </recommendedName>
</protein>
<evidence type="ECO:0008006" key="3">
    <source>
        <dbReference type="Google" id="ProtNLM"/>
    </source>
</evidence>
<accession>A0ABP2RAD3</accession>
<dbReference type="CDD" id="cd00229">
    <property type="entry name" value="SGNH_hydrolase"/>
    <property type="match status" value="1"/>
</dbReference>
<gene>
    <name evidence="1" type="ORF">LEP1GSC178_1307</name>
</gene>